<dbReference type="InterPro" id="IPR001406">
    <property type="entry name" value="PsdUridine_synth_TruA"/>
</dbReference>
<evidence type="ECO:0000256" key="2">
    <source>
        <dbReference type="ARBA" id="ARBA00022694"/>
    </source>
</evidence>
<dbReference type="Gene3D" id="3.30.70.580">
    <property type="entry name" value="Pseudouridine synthase I, catalytic domain, N-terminal subdomain"/>
    <property type="match status" value="1"/>
</dbReference>
<comment type="subunit">
    <text evidence="4">Homodimer.</text>
</comment>
<dbReference type="CDD" id="cd02570">
    <property type="entry name" value="PseudoU_synth_EcTruA"/>
    <property type="match status" value="1"/>
</dbReference>
<dbReference type="InterPro" id="IPR020103">
    <property type="entry name" value="PsdUridine_synth_cat_dom_sf"/>
</dbReference>
<proteinExistence type="inferred from homology"/>
<sequence>MTQTPITQYPEREVLDGTIVLCAGYDGARFSGYAEQPGQLTVAGEIRRALQVFLRRDVELTCAGRTDAGVHAISQHVSFPAYASELEILRKRWMRAMAALLPSDISLNQVYHAAPGFSARFDARARTYTYRIATGESKPLLTRNYCWWHRMPLDVGAMERAAACLVGEHDFKSFCKVASAVGKPTCRFVREVSFASERQLGEELIAFTITGNAFLHSMVRTIVGSLVEVGSGRRDEEWLAQALAACDRLAAGPTAPAQGLCFMNVEYDDGVLLPCPVA</sequence>
<dbReference type="InterPro" id="IPR020095">
    <property type="entry name" value="PsdUridine_synth_TruA_C"/>
</dbReference>
<evidence type="ECO:0000313" key="9">
    <source>
        <dbReference type="EMBL" id="RGL10183.1"/>
    </source>
</evidence>
<evidence type="ECO:0000256" key="6">
    <source>
        <dbReference type="PIRSR" id="PIRSR001430-2"/>
    </source>
</evidence>
<keyword evidence="3 4" id="KW-0413">Isomerase</keyword>
<evidence type="ECO:0000256" key="5">
    <source>
        <dbReference type="PIRSR" id="PIRSR001430-1"/>
    </source>
</evidence>
<comment type="caution">
    <text evidence="9">The sequence shown here is derived from an EMBL/GenBank/DDBJ whole genome shotgun (WGS) entry which is preliminary data.</text>
</comment>
<evidence type="ECO:0000256" key="7">
    <source>
        <dbReference type="RuleBase" id="RU003792"/>
    </source>
</evidence>
<dbReference type="PIRSF" id="PIRSF001430">
    <property type="entry name" value="tRNA_psdUrid_synth"/>
    <property type="match status" value="1"/>
</dbReference>
<comment type="function">
    <text evidence="4">Formation of pseudouridine at positions 38, 39 and 40 in the anticodon stem and loop of transfer RNAs.</text>
</comment>
<dbReference type="NCBIfam" id="TIGR00071">
    <property type="entry name" value="hisT_truA"/>
    <property type="match status" value="1"/>
</dbReference>
<accession>A0A3E4QTK0</accession>
<dbReference type="SUPFAM" id="SSF55120">
    <property type="entry name" value="Pseudouridine synthase"/>
    <property type="match status" value="1"/>
</dbReference>
<dbReference type="GO" id="GO:0160147">
    <property type="term" value="F:tRNA pseudouridine(38-40) synthase activity"/>
    <property type="evidence" value="ECO:0007669"/>
    <property type="project" value="UniProtKB-EC"/>
</dbReference>
<comment type="similarity">
    <text evidence="1 4 7">Belongs to the tRNA pseudouridine synthase TruA family.</text>
</comment>
<name>A0A3E4QTK0_9ACTN</name>
<evidence type="ECO:0000256" key="3">
    <source>
        <dbReference type="ARBA" id="ARBA00023235"/>
    </source>
</evidence>
<organism evidence="9 10">
    <name type="scientific">Collinsella tanakaei</name>
    <dbReference type="NCBI Taxonomy" id="626935"/>
    <lineage>
        <taxon>Bacteria</taxon>
        <taxon>Bacillati</taxon>
        <taxon>Actinomycetota</taxon>
        <taxon>Coriobacteriia</taxon>
        <taxon>Coriobacteriales</taxon>
        <taxon>Coriobacteriaceae</taxon>
        <taxon>Collinsella</taxon>
    </lineage>
</organism>
<dbReference type="AlphaFoldDB" id="A0A3E4QTK0"/>
<dbReference type="PANTHER" id="PTHR11142">
    <property type="entry name" value="PSEUDOURIDYLATE SYNTHASE"/>
    <property type="match status" value="1"/>
</dbReference>
<evidence type="ECO:0000313" key="10">
    <source>
        <dbReference type="Proteomes" id="UP000260943"/>
    </source>
</evidence>
<dbReference type="GO" id="GO:0031119">
    <property type="term" value="P:tRNA pseudouridine synthesis"/>
    <property type="evidence" value="ECO:0007669"/>
    <property type="project" value="UniProtKB-UniRule"/>
</dbReference>
<dbReference type="RefSeq" id="WP_117679664.1">
    <property type="nucleotide sequence ID" value="NZ_QSRJ01000006.1"/>
</dbReference>
<dbReference type="HAMAP" id="MF_00171">
    <property type="entry name" value="TruA"/>
    <property type="match status" value="1"/>
</dbReference>
<feature type="active site" description="Nucleophile" evidence="4 5">
    <location>
        <position position="67"/>
    </location>
</feature>
<dbReference type="Gene3D" id="3.30.70.660">
    <property type="entry name" value="Pseudouridine synthase I, catalytic domain, C-terminal subdomain"/>
    <property type="match status" value="1"/>
</dbReference>
<feature type="domain" description="Pseudouridine synthase I TruA alpha/beta" evidence="8">
    <location>
        <begin position="161"/>
        <end position="268"/>
    </location>
</feature>
<feature type="binding site" evidence="4 6">
    <location>
        <position position="128"/>
    </location>
    <ligand>
        <name>substrate</name>
    </ligand>
</feature>
<dbReference type="EC" id="5.4.99.12" evidence="4"/>
<dbReference type="InterPro" id="IPR020097">
    <property type="entry name" value="PsdUridine_synth_TruA_a/b_dom"/>
</dbReference>
<evidence type="ECO:0000256" key="1">
    <source>
        <dbReference type="ARBA" id="ARBA00009375"/>
    </source>
</evidence>
<protein>
    <recommendedName>
        <fullName evidence="4">tRNA pseudouridine synthase A</fullName>
        <ecNumber evidence="4">5.4.99.12</ecNumber>
    </recommendedName>
    <alternativeName>
        <fullName evidence="4">tRNA pseudouridine(38-40) synthase</fullName>
    </alternativeName>
    <alternativeName>
        <fullName evidence="4">tRNA pseudouridylate synthase I</fullName>
    </alternativeName>
    <alternativeName>
        <fullName evidence="4">tRNA-uridine isomerase I</fullName>
    </alternativeName>
</protein>
<gene>
    <name evidence="4" type="primary">truA</name>
    <name evidence="9" type="ORF">DXC81_06265</name>
</gene>
<keyword evidence="2 4" id="KW-0819">tRNA processing</keyword>
<dbReference type="Pfam" id="PF01416">
    <property type="entry name" value="PseudoU_synth_1"/>
    <property type="match status" value="1"/>
</dbReference>
<dbReference type="PANTHER" id="PTHR11142:SF0">
    <property type="entry name" value="TRNA PSEUDOURIDINE SYNTHASE-LIKE 1"/>
    <property type="match status" value="1"/>
</dbReference>
<comment type="catalytic activity">
    <reaction evidence="4 7">
        <text>uridine(38/39/40) in tRNA = pseudouridine(38/39/40) in tRNA</text>
        <dbReference type="Rhea" id="RHEA:22376"/>
        <dbReference type="Rhea" id="RHEA-COMP:10085"/>
        <dbReference type="Rhea" id="RHEA-COMP:10087"/>
        <dbReference type="ChEBI" id="CHEBI:65314"/>
        <dbReference type="ChEBI" id="CHEBI:65315"/>
        <dbReference type="EC" id="5.4.99.12"/>
    </reaction>
</comment>
<evidence type="ECO:0000256" key="4">
    <source>
        <dbReference type="HAMAP-Rule" id="MF_00171"/>
    </source>
</evidence>
<evidence type="ECO:0000259" key="8">
    <source>
        <dbReference type="Pfam" id="PF01416"/>
    </source>
</evidence>
<comment type="caution">
    <text evidence="4">Lacks conserved residue(s) required for the propagation of feature annotation.</text>
</comment>
<dbReference type="GO" id="GO:0003723">
    <property type="term" value="F:RNA binding"/>
    <property type="evidence" value="ECO:0007669"/>
    <property type="project" value="InterPro"/>
</dbReference>
<dbReference type="EMBL" id="QSRJ01000006">
    <property type="protein sequence ID" value="RGL10183.1"/>
    <property type="molecule type" value="Genomic_DNA"/>
</dbReference>
<dbReference type="InterPro" id="IPR020094">
    <property type="entry name" value="TruA/RsuA/RluB/E/F_N"/>
</dbReference>
<reference evidence="9 10" key="1">
    <citation type="submission" date="2018-08" db="EMBL/GenBank/DDBJ databases">
        <title>A genome reference for cultivated species of the human gut microbiota.</title>
        <authorList>
            <person name="Zou Y."/>
            <person name="Xue W."/>
            <person name="Luo G."/>
        </authorList>
    </citation>
    <scope>NUCLEOTIDE SEQUENCE [LARGE SCALE GENOMIC DNA]</scope>
    <source>
        <strain evidence="9 10">TF08-14</strain>
    </source>
</reference>
<dbReference type="Proteomes" id="UP000260943">
    <property type="component" value="Unassembled WGS sequence"/>
</dbReference>